<accession>A0A3A4B7K0</accession>
<reference evidence="4 5" key="1">
    <citation type="submission" date="2018-09" db="EMBL/GenBank/DDBJ databases">
        <title>YIM 75507 draft genome.</title>
        <authorList>
            <person name="Tang S."/>
            <person name="Feng Y."/>
        </authorList>
    </citation>
    <scope>NUCLEOTIDE SEQUENCE [LARGE SCALE GENOMIC DNA]</scope>
    <source>
        <strain evidence="4 5">YIM 75507</strain>
    </source>
</reference>
<evidence type="ECO:0000256" key="2">
    <source>
        <dbReference type="SAM" id="SignalP"/>
    </source>
</evidence>
<evidence type="ECO:0000259" key="3">
    <source>
        <dbReference type="PROSITE" id="PS51704"/>
    </source>
</evidence>
<feature type="region of interest" description="Disordered" evidence="1">
    <location>
        <begin position="292"/>
        <end position="339"/>
    </location>
</feature>
<dbReference type="GO" id="GO:0008081">
    <property type="term" value="F:phosphoric diester hydrolase activity"/>
    <property type="evidence" value="ECO:0007669"/>
    <property type="project" value="InterPro"/>
</dbReference>
<name>A0A3A4B7K0_9ACTN</name>
<feature type="compositionally biased region" description="Basic and acidic residues" evidence="1">
    <location>
        <begin position="316"/>
        <end position="326"/>
    </location>
</feature>
<dbReference type="Gene3D" id="3.20.20.190">
    <property type="entry name" value="Phosphatidylinositol (PI) phosphodiesterase"/>
    <property type="match status" value="1"/>
</dbReference>
<dbReference type="SUPFAM" id="SSF51695">
    <property type="entry name" value="PLC-like phosphodiesterases"/>
    <property type="match status" value="1"/>
</dbReference>
<dbReference type="Proteomes" id="UP000265768">
    <property type="component" value="Unassembled WGS sequence"/>
</dbReference>
<dbReference type="RefSeq" id="WP_119925849.1">
    <property type="nucleotide sequence ID" value="NZ_QZEY01000002.1"/>
</dbReference>
<comment type="caution">
    <text evidence="4">The sequence shown here is derived from an EMBL/GenBank/DDBJ whole genome shotgun (WGS) entry which is preliminary data.</text>
</comment>
<dbReference type="Pfam" id="PF03009">
    <property type="entry name" value="GDPD"/>
    <property type="match status" value="1"/>
</dbReference>
<evidence type="ECO:0000256" key="1">
    <source>
        <dbReference type="SAM" id="MobiDB-lite"/>
    </source>
</evidence>
<dbReference type="EMBL" id="QZEY01000002">
    <property type="protein sequence ID" value="RJL34547.1"/>
    <property type="molecule type" value="Genomic_DNA"/>
</dbReference>
<keyword evidence="2" id="KW-0732">Signal</keyword>
<dbReference type="PROSITE" id="PS51704">
    <property type="entry name" value="GP_PDE"/>
    <property type="match status" value="1"/>
</dbReference>
<dbReference type="PANTHER" id="PTHR46211:SF1">
    <property type="entry name" value="GLYCEROPHOSPHODIESTER PHOSPHODIESTERASE, CYTOPLASMIC"/>
    <property type="match status" value="1"/>
</dbReference>
<keyword evidence="5" id="KW-1185">Reference proteome</keyword>
<protein>
    <submittedName>
        <fullName evidence="4">Glycerophosphodiester phosphodiesterase</fullName>
    </submittedName>
</protein>
<dbReference type="PANTHER" id="PTHR46211">
    <property type="entry name" value="GLYCEROPHOSPHORYL DIESTER PHOSPHODIESTERASE"/>
    <property type="match status" value="1"/>
</dbReference>
<feature type="compositionally biased region" description="Pro residues" evidence="1">
    <location>
        <begin position="302"/>
        <end position="315"/>
    </location>
</feature>
<gene>
    <name evidence="4" type="ORF">D5H75_09075</name>
</gene>
<proteinExistence type="predicted"/>
<organism evidence="4 5">
    <name type="scientific">Bailinhaonella thermotolerans</name>
    <dbReference type="NCBI Taxonomy" id="1070861"/>
    <lineage>
        <taxon>Bacteria</taxon>
        <taxon>Bacillati</taxon>
        <taxon>Actinomycetota</taxon>
        <taxon>Actinomycetes</taxon>
        <taxon>Streptosporangiales</taxon>
        <taxon>Streptosporangiaceae</taxon>
        <taxon>Bailinhaonella</taxon>
    </lineage>
</organism>
<dbReference type="AlphaFoldDB" id="A0A3A4B7K0"/>
<evidence type="ECO:0000313" key="4">
    <source>
        <dbReference type="EMBL" id="RJL34547.1"/>
    </source>
</evidence>
<dbReference type="GO" id="GO:0006629">
    <property type="term" value="P:lipid metabolic process"/>
    <property type="evidence" value="ECO:0007669"/>
    <property type="project" value="InterPro"/>
</dbReference>
<sequence>MFGRAGAAMAAALVAASLISPAAEASARSGAAAKRQPVANVAHRGASAYAPENTIPAFRLAKDMGADLYELDVQETRDHALVLMHDTTLARTTDAEEVFPDRAPWRVKDFTLAEIRRLDAGSWFGPEYAGVPVPTLGEALRAMRGSGLGLLLEIKAPHLYPGIERRVAAELRRHPSVTRPDPRGRRLIVQSFDWASMERFHREIPRVPIGLLGSPPAGDLPRLAAFADQINPRHTELTGEYVRQVHAYGMEVFTWTVDDPAAMRRALAHRVDGVITNKPDVLGDVLGERAAAGSSRTAPHSVPAPVPPTRPVPAPEPERIPQREPAGDPGDTADLIYVR</sequence>
<dbReference type="InterPro" id="IPR030395">
    <property type="entry name" value="GP_PDE_dom"/>
</dbReference>
<feature type="domain" description="GP-PDE" evidence="3">
    <location>
        <begin position="38"/>
        <end position="286"/>
    </location>
</feature>
<dbReference type="OrthoDB" id="9758957at2"/>
<evidence type="ECO:0000313" key="5">
    <source>
        <dbReference type="Proteomes" id="UP000265768"/>
    </source>
</evidence>
<feature type="signal peptide" evidence="2">
    <location>
        <begin position="1"/>
        <end position="22"/>
    </location>
</feature>
<dbReference type="InterPro" id="IPR017946">
    <property type="entry name" value="PLC-like_Pdiesterase_TIM-brl"/>
</dbReference>
<feature type="chain" id="PRO_5038851944" evidence="2">
    <location>
        <begin position="23"/>
        <end position="339"/>
    </location>
</feature>